<evidence type="ECO:0000256" key="1">
    <source>
        <dbReference type="SAM" id="MobiDB-lite"/>
    </source>
</evidence>
<dbReference type="InterPro" id="IPR015943">
    <property type="entry name" value="WD40/YVTN_repeat-like_dom_sf"/>
</dbReference>
<dbReference type="SUPFAM" id="SSF50998">
    <property type="entry name" value="Quinoprotein alcohol dehydrogenase-like"/>
    <property type="match status" value="1"/>
</dbReference>
<dbReference type="PROSITE" id="PS51257">
    <property type="entry name" value="PROKAR_LIPOPROTEIN"/>
    <property type="match status" value="1"/>
</dbReference>
<sequence>MLKLWLLATFAVILSLSACNDVDQLTVSKEETENQKNMGEEIEKEEREHSGDNFTEDKQNTSERVSAGQSDKYEPIVIEEYFRDHIEFQLEKGDVVTEPDEVMFPENYTELEGVLTFRGGPWRDRPSYGSISASSKMVLEEQWEFTTGHNEEWGGGAGWTGQPAIIKWDEEIRKVMNIKEEFKEKENFVEIIQGSLDGNIYFFDLESGKQSREPIKVQNPIKGSVSVDSRGYPLLYQGDGVPRSDDKKGEDNFGFNIFSLLNGELLHHIDGRDEYAHREWGAFDGSALINRETDTLITGGENGIFYNIKLNTVFDKGEGSISISPEEQKMRYEIEDNDYQGIENSVAVYKNMAFFADNGGSILAVNLADNKPIWALPPLDDTDSTIVMEIIDDVPFLYTGTEVDIQGENGDAYLRKINGITGEVVWQKSYFAYYYPGVVGGVLATPVLGKKSMDGLIIYTIARHQGVYEGIMVALDRETGEEVWRWETDDYAWSSPVDIYNENGEGFLIQADFGGNLHLLNGLTGEVLDSKNFGHNIEASPAVYNDKIVFASRSGKIHQVKIK</sequence>
<organism evidence="3 4">
    <name type="scientific">Salipaludibacillus aurantiacus</name>
    <dbReference type="NCBI Taxonomy" id="1601833"/>
    <lineage>
        <taxon>Bacteria</taxon>
        <taxon>Bacillati</taxon>
        <taxon>Bacillota</taxon>
        <taxon>Bacilli</taxon>
        <taxon>Bacillales</taxon>
        <taxon>Bacillaceae</taxon>
    </lineage>
</organism>
<dbReference type="OrthoDB" id="105314at2"/>
<evidence type="ECO:0000313" key="3">
    <source>
        <dbReference type="EMBL" id="SER92842.1"/>
    </source>
</evidence>
<dbReference type="PANTHER" id="PTHR34512">
    <property type="entry name" value="CELL SURFACE PROTEIN"/>
    <property type="match status" value="1"/>
</dbReference>
<keyword evidence="2" id="KW-0732">Signal</keyword>
<dbReference type="Proteomes" id="UP000198571">
    <property type="component" value="Unassembled WGS sequence"/>
</dbReference>
<evidence type="ECO:0000313" key="4">
    <source>
        <dbReference type="Proteomes" id="UP000198571"/>
    </source>
</evidence>
<dbReference type="Gene3D" id="2.130.10.10">
    <property type="entry name" value="YVTN repeat-like/Quinoprotein amine dehydrogenase"/>
    <property type="match status" value="2"/>
</dbReference>
<accession>A0A1H9T6J5</accession>
<dbReference type="InterPro" id="IPR011047">
    <property type="entry name" value="Quinoprotein_ADH-like_sf"/>
</dbReference>
<keyword evidence="4" id="KW-1185">Reference proteome</keyword>
<feature type="signal peptide" evidence="2">
    <location>
        <begin position="1"/>
        <end position="20"/>
    </location>
</feature>
<proteinExistence type="predicted"/>
<reference evidence="4" key="1">
    <citation type="submission" date="2016-10" db="EMBL/GenBank/DDBJ databases">
        <authorList>
            <person name="Varghese N."/>
            <person name="Submissions S."/>
        </authorList>
    </citation>
    <scope>NUCLEOTIDE SEQUENCE [LARGE SCALE GENOMIC DNA]</scope>
    <source>
        <strain evidence="4">S9</strain>
    </source>
</reference>
<name>A0A1H9T6J5_9BACI</name>
<dbReference type="STRING" id="1601833.SAMN05518684_105151"/>
<dbReference type="RefSeq" id="WP_093049850.1">
    <property type="nucleotide sequence ID" value="NZ_FOGT01000005.1"/>
</dbReference>
<evidence type="ECO:0000256" key="2">
    <source>
        <dbReference type="SAM" id="SignalP"/>
    </source>
</evidence>
<dbReference type="AlphaFoldDB" id="A0A1H9T6J5"/>
<protein>
    <recommendedName>
        <fullName evidence="5">PQQ-like domain-containing protein</fullName>
    </recommendedName>
</protein>
<feature type="region of interest" description="Disordered" evidence="1">
    <location>
        <begin position="30"/>
        <end position="69"/>
    </location>
</feature>
<evidence type="ECO:0008006" key="5">
    <source>
        <dbReference type="Google" id="ProtNLM"/>
    </source>
</evidence>
<dbReference type="PANTHER" id="PTHR34512:SF30">
    <property type="entry name" value="OUTER MEMBRANE PROTEIN ASSEMBLY FACTOR BAMB"/>
    <property type="match status" value="1"/>
</dbReference>
<feature type="compositionally biased region" description="Basic and acidic residues" evidence="1">
    <location>
        <begin position="30"/>
        <end position="61"/>
    </location>
</feature>
<feature type="chain" id="PRO_5038959931" description="PQQ-like domain-containing protein" evidence="2">
    <location>
        <begin position="21"/>
        <end position="563"/>
    </location>
</feature>
<gene>
    <name evidence="3" type="ORF">SAMN05518684_105151</name>
</gene>
<dbReference type="EMBL" id="FOGT01000005">
    <property type="protein sequence ID" value="SER92842.1"/>
    <property type="molecule type" value="Genomic_DNA"/>
</dbReference>